<dbReference type="PANTHER" id="PTHR31511:SF12">
    <property type="entry name" value="RHO TERMINATION FACTOR N-TERMINAL DOMAIN-CONTAINING PROTEIN"/>
    <property type="match status" value="1"/>
</dbReference>
<evidence type="ECO:0000313" key="4">
    <source>
        <dbReference type="Proteomes" id="UP001153737"/>
    </source>
</evidence>
<feature type="domain" description="DUF8207" evidence="2">
    <location>
        <begin position="370"/>
        <end position="469"/>
    </location>
</feature>
<feature type="compositionally biased region" description="Polar residues" evidence="1">
    <location>
        <begin position="267"/>
        <end position="285"/>
    </location>
</feature>
<dbReference type="AlphaFoldDB" id="A0A9N9SDF7"/>
<keyword evidence="4" id="KW-1185">Reference proteome</keyword>
<dbReference type="OrthoDB" id="414982at2759"/>
<dbReference type="Proteomes" id="UP001153737">
    <property type="component" value="Chromosome 13"/>
</dbReference>
<accession>A0A9N9SDF7</accession>
<evidence type="ECO:0000313" key="3">
    <source>
        <dbReference type="EMBL" id="CAG9815919.1"/>
    </source>
</evidence>
<evidence type="ECO:0000259" key="2">
    <source>
        <dbReference type="Pfam" id="PF26634"/>
    </source>
</evidence>
<dbReference type="EMBL" id="OU896719">
    <property type="protein sequence ID" value="CAG9815919.1"/>
    <property type="molecule type" value="Genomic_DNA"/>
</dbReference>
<name>A0A9N9SDF7_PHACE</name>
<protein>
    <recommendedName>
        <fullName evidence="2">DUF8207 domain-containing protein</fullName>
    </recommendedName>
</protein>
<organism evidence="3 4">
    <name type="scientific">Phaedon cochleariae</name>
    <name type="common">Mustard beetle</name>
    <dbReference type="NCBI Taxonomy" id="80249"/>
    <lineage>
        <taxon>Eukaryota</taxon>
        <taxon>Metazoa</taxon>
        <taxon>Ecdysozoa</taxon>
        <taxon>Arthropoda</taxon>
        <taxon>Hexapoda</taxon>
        <taxon>Insecta</taxon>
        <taxon>Pterygota</taxon>
        <taxon>Neoptera</taxon>
        <taxon>Endopterygota</taxon>
        <taxon>Coleoptera</taxon>
        <taxon>Polyphaga</taxon>
        <taxon>Cucujiformia</taxon>
        <taxon>Chrysomeloidea</taxon>
        <taxon>Chrysomelidae</taxon>
        <taxon>Chrysomelinae</taxon>
        <taxon>Chrysomelini</taxon>
        <taxon>Phaedon</taxon>
    </lineage>
</organism>
<gene>
    <name evidence="3" type="ORF">PHAECO_LOCUS3875</name>
</gene>
<evidence type="ECO:0000256" key="1">
    <source>
        <dbReference type="SAM" id="MobiDB-lite"/>
    </source>
</evidence>
<dbReference type="InterPro" id="IPR058520">
    <property type="entry name" value="DUF8207"/>
</dbReference>
<dbReference type="PANTHER" id="PTHR31511">
    <property type="entry name" value="PROTEIN CBG23764"/>
    <property type="match status" value="1"/>
</dbReference>
<feature type="region of interest" description="Disordered" evidence="1">
    <location>
        <begin position="267"/>
        <end position="327"/>
    </location>
</feature>
<dbReference type="Pfam" id="PF26634">
    <property type="entry name" value="DUF8207"/>
    <property type="match status" value="1"/>
</dbReference>
<proteinExistence type="predicted"/>
<feature type="compositionally biased region" description="Acidic residues" evidence="1">
    <location>
        <begin position="306"/>
        <end position="321"/>
    </location>
</feature>
<dbReference type="Gene3D" id="3.30.70.1820">
    <property type="entry name" value="L1 transposable element, RRM domain"/>
    <property type="match status" value="1"/>
</dbReference>
<sequence length="732" mass="84466">MFRYCRIIQPGIPVDYPSERSHACCRFMPRYSNYFLENTLENREKEFSDVNETKFELLTRKGVFPYDYVDNVERLDESELPSIQNFYNKLNDTNISDDDYAHARKVWESFELKSLGEYSDLYMRTDILLLADVMENFRASSLKTYGLDPAWYYTMPGYTWDCMLKYTGCKLQIIKDIDMVMFVEQAIRGGVSVCCNSMRQQFNFEKPKGLLYPSKDKPDAKIKRRIDNAVKAIRQKYLALKLGRADDDESLERLFKPLTKFNITHTQSGNAPAVSTTTSGIQTDSVEPMKPEKTFEFVPVETIAETQDDDDDDDKEEDDSVFTENPKSIEDIRSELQNLQDTPAMSEYLNQYPTKTHKYILDAYNDEKLVDEVFGPKYNTILSQWLIGNKSMNFDLKNDDIIIGDERFPGTQGLYELIFHKDPRNYLKTDMHHYKRILLLTNAHKRNHDVNNPNKGNRSSKYRNIIKGLTEGKGEKPKKYLTRCCQTLLHDVEMSQHKTTRSNSASGLLDENALETIISKMTSKITTKIEDQIDKLGKKICAMEASNNERIDAIGKKFDSIDGKLSGVVSKLEGLTEDTENNRKGMEKLNLKMDWIQQHSRENSLTIIGIKEDSNDNLLSKVLSVFVDAMKIKCSPADIYNVHRIGKRNENRSRTIVVVFVSLLKKNEVYAARTSLKNSKVFINENLTDKAYHLLKIAKEKYGRSSAWSRNGKIFVRRDNAVVSIKDEMDLV</sequence>
<reference evidence="3" key="1">
    <citation type="submission" date="2022-01" db="EMBL/GenBank/DDBJ databases">
        <authorList>
            <person name="King R."/>
        </authorList>
    </citation>
    <scope>NUCLEOTIDE SEQUENCE</scope>
</reference>
<reference evidence="3" key="2">
    <citation type="submission" date="2022-10" db="EMBL/GenBank/DDBJ databases">
        <authorList>
            <consortium name="ENA_rothamsted_submissions"/>
            <consortium name="culmorum"/>
            <person name="King R."/>
        </authorList>
    </citation>
    <scope>NUCLEOTIDE SEQUENCE</scope>
</reference>